<keyword evidence="8" id="KW-1185">Reference proteome</keyword>
<evidence type="ECO:0000259" key="5">
    <source>
        <dbReference type="PROSITE" id="PS50280"/>
    </source>
</evidence>
<dbReference type="PROSITE" id="PS50865">
    <property type="entry name" value="ZF_MYND_2"/>
    <property type="match status" value="1"/>
</dbReference>
<comment type="caution">
    <text evidence="7">The sequence shown here is derived from an EMBL/GenBank/DDBJ whole genome shotgun (WGS) entry which is preliminary data.</text>
</comment>
<protein>
    <recommendedName>
        <fullName evidence="9">MYND-type domain-containing protein</fullName>
    </recommendedName>
</protein>
<evidence type="ECO:0008006" key="9">
    <source>
        <dbReference type="Google" id="ProtNLM"/>
    </source>
</evidence>
<evidence type="ECO:0000259" key="6">
    <source>
        <dbReference type="PROSITE" id="PS50865"/>
    </source>
</evidence>
<keyword evidence="2 4" id="KW-0863">Zinc-finger</keyword>
<dbReference type="PANTHER" id="PTHR47332">
    <property type="entry name" value="SET DOMAIN-CONTAINING PROTEIN 5"/>
    <property type="match status" value="1"/>
</dbReference>
<evidence type="ECO:0000313" key="7">
    <source>
        <dbReference type="EMBL" id="GFH46089.1"/>
    </source>
</evidence>
<dbReference type="Gene3D" id="2.170.270.10">
    <property type="entry name" value="SET domain"/>
    <property type="match status" value="1"/>
</dbReference>
<name>A0AAD3CI59_9STRA</name>
<accession>A0AAD3CI59</accession>
<dbReference type="EMBL" id="BLLK01000022">
    <property type="protein sequence ID" value="GFH46089.1"/>
    <property type="molecule type" value="Genomic_DNA"/>
</dbReference>
<dbReference type="InterPro" id="IPR053185">
    <property type="entry name" value="SET_domain_protein"/>
</dbReference>
<evidence type="ECO:0000313" key="8">
    <source>
        <dbReference type="Proteomes" id="UP001054902"/>
    </source>
</evidence>
<dbReference type="SUPFAM" id="SSF82199">
    <property type="entry name" value="SET domain"/>
    <property type="match status" value="1"/>
</dbReference>
<dbReference type="PANTHER" id="PTHR47332:SF4">
    <property type="entry name" value="SET DOMAIN-CONTAINING PROTEIN 5"/>
    <property type="match status" value="1"/>
</dbReference>
<dbReference type="InterPro" id="IPR002893">
    <property type="entry name" value="Znf_MYND"/>
</dbReference>
<evidence type="ECO:0000256" key="3">
    <source>
        <dbReference type="ARBA" id="ARBA00022833"/>
    </source>
</evidence>
<proteinExistence type="predicted"/>
<dbReference type="PROSITE" id="PS50280">
    <property type="entry name" value="SET"/>
    <property type="match status" value="1"/>
</dbReference>
<sequence>MSSYCSYCYAKDVPLQTCAQCHKRKYCSRECQKKDWNSGQNHKYFCCKAGEFNLDFEIKPSPGRGMGMFALRDFSKNEYIIAERPLLENTGRQWNTSEYSMLKDSEKQAFQDLSGETMFEKYQRNKFGGNFKIFALISRVNHDCIGNTFYIPLRGSMVLVAKRDIKAGEEILFAYIHMVYRLPEQRRIALRREFGFDCNLQCSLCSNPDLDERAKELSLKQQQYLLHVKDCCDGKCNTDMNMMLRTVREIRELHNELNVNQSARVQFLNQVSVYCMISKNVKVARELLEESLDIAILCMNGDMDAPAVSQVHSTISYEWCRP</sequence>
<feature type="domain" description="MYND-type" evidence="6">
    <location>
        <begin position="5"/>
        <end position="46"/>
    </location>
</feature>
<dbReference type="InterPro" id="IPR046341">
    <property type="entry name" value="SET_dom_sf"/>
</dbReference>
<dbReference type="SMART" id="SM00317">
    <property type="entry name" value="SET"/>
    <property type="match status" value="1"/>
</dbReference>
<dbReference type="Pfam" id="PF00856">
    <property type="entry name" value="SET"/>
    <property type="match status" value="1"/>
</dbReference>
<evidence type="ECO:0000256" key="2">
    <source>
        <dbReference type="ARBA" id="ARBA00022771"/>
    </source>
</evidence>
<dbReference type="GO" id="GO:0008270">
    <property type="term" value="F:zinc ion binding"/>
    <property type="evidence" value="ECO:0007669"/>
    <property type="project" value="UniProtKB-KW"/>
</dbReference>
<feature type="domain" description="SET" evidence="5">
    <location>
        <begin position="54"/>
        <end position="176"/>
    </location>
</feature>
<dbReference type="Pfam" id="PF01753">
    <property type="entry name" value="zf-MYND"/>
    <property type="match status" value="1"/>
</dbReference>
<dbReference type="InterPro" id="IPR001214">
    <property type="entry name" value="SET_dom"/>
</dbReference>
<reference evidence="7 8" key="1">
    <citation type="journal article" date="2021" name="Sci. Rep.">
        <title>The genome of the diatom Chaetoceros tenuissimus carries an ancient integrated fragment of an extant virus.</title>
        <authorList>
            <person name="Hongo Y."/>
            <person name="Kimura K."/>
            <person name="Takaki Y."/>
            <person name="Yoshida Y."/>
            <person name="Baba S."/>
            <person name="Kobayashi G."/>
            <person name="Nagasaki K."/>
            <person name="Hano T."/>
            <person name="Tomaru Y."/>
        </authorList>
    </citation>
    <scope>NUCLEOTIDE SEQUENCE [LARGE SCALE GENOMIC DNA]</scope>
    <source>
        <strain evidence="7 8">NIES-3715</strain>
    </source>
</reference>
<dbReference type="AlphaFoldDB" id="A0AAD3CI59"/>
<dbReference type="CDD" id="cd20071">
    <property type="entry name" value="SET_SMYD"/>
    <property type="match status" value="1"/>
</dbReference>
<dbReference type="Gene3D" id="6.10.140.2220">
    <property type="match status" value="1"/>
</dbReference>
<evidence type="ECO:0000256" key="4">
    <source>
        <dbReference type="PROSITE-ProRule" id="PRU00134"/>
    </source>
</evidence>
<gene>
    <name evidence="7" type="ORF">CTEN210_02563</name>
</gene>
<evidence type="ECO:0000256" key="1">
    <source>
        <dbReference type="ARBA" id="ARBA00022723"/>
    </source>
</evidence>
<dbReference type="Proteomes" id="UP001054902">
    <property type="component" value="Unassembled WGS sequence"/>
</dbReference>
<keyword evidence="1" id="KW-0479">Metal-binding</keyword>
<organism evidence="7 8">
    <name type="scientific">Chaetoceros tenuissimus</name>
    <dbReference type="NCBI Taxonomy" id="426638"/>
    <lineage>
        <taxon>Eukaryota</taxon>
        <taxon>Sar</taxon>
        <taxon>Stramenopiles</taxon>
        <taxon>Ochrophyta</taxon>
        <taxon>Bacillariophyta</taxon>
        <taxon>Coscinodiscophyceae</taxon>
        <taxon>Chaetocerotophycidae</taxon>
        <taxon>Chaetocerotales</taxon>
        <taxon>Chaetocerotaceae</taxon>
        <taxon>Chaetoceros</taxon>
    </lineage>
</organism>
<keyword evidence="3" id="KW-0862">Zinc</keyword>